<dbReference type="EMBL" id="CP093351">
    <property type="protein sequence ID" value="WOH14072.1"/>
    <property type="molecule type" value="Genomic_DNA"/>
</dbReference>
<evidence type="ECO:0000256" key="3">
    <source>
        <dbReference type="ARBA" id="ARBA00022753"/>
    </source>
</evidence>
<reference evidence="7" key="2">
    <citation type="submission" date="2022-03" db="EMBL/GenBank/DDBJ databases">
        <title>Draft title - Genomic analysis of global carrot germplasm unveils the trajectory of domestication and the origin of high carotenoid orange carrot.</title>
        <authorList>
            <person name="Iorizzo M."/>
            <person name="Ellison S."/>
            <person name="Senalik D."/>
            <person name="Macko-Podgorni A."/>
            <person name="Grzebelus D."/>
            <person name="Bostan H."/>
            <person name="Rolling W."/>
            <person name="Curaba J."/>
            <person name="Simon P."/>
        </authorList>
    </citation>
    <scope>NUCLEOTIDE SEQUENCE</scope>
    <source>
        <tissue evidence="7">Leaf</tissue>
    </source>
</reference>
<dbReference type="Proteomes" id="UP000077755">
    <property type="component" value="Chromosome 9"/>
</dbReference>
<evidence type="ECO:0000256" key="2">
    <source>
        <dbReference type="ARBA" id="ARBA00022448"/>
    </source>
</evidence>
<keyword evidence="2" id="KW-0813">Transport</keyword>
<evidence type="ECO:0000256" key="4">
    <source>
        <dbReference type="ARBA" id="ARBA00022927"/>
    </source>
</evidence>
<evidence type="ECO:0000313" key="7">
    <source>
        <dbReference type="EMBL" id="WOH14072.1"/>
    </source>
</evidence>
<dbReference type="SUPFAM" id="SSF140111">
    <property type="entry name" value="Endosomal sorting complex assembly domain"/>
    <property type="match status" value="1"/>
</dbReference>
<dbReference type="EMBL" id="LNRQ01000009">
    <property type="protein sequence ID" value="KZM81590.1"/>
    <property type="molecule type" value="Genomic_DNA"/>
</dbReference>
<gene>
    <name evidence="6" type="ORF">DCAR_029203</name>
    <name evidence="7" type="ORF">DCAR_0933588</name>
</gene>
<dbReference type="Gramene" id="KZM81590">
    <property type="protein sequence ID" value="KZM81590"/>
    <property type="gene ID" value="DCAR_029203"/>
</dbReference>
<keyword evidence="3" id="KW-0967">Endosome</keyword>
<sequence length="75" mass="8857">MKRESSKLAQQKLFNLQLEWHQFVDSAADRLMDSLDDAIRRGSIPLHLYLSTVRAVSREQFFHRACVMDYRSQTN</sequence>
<evidence type="ECO:0000313" key="6">
    <source>
        <dbReference type="EMBL" id="KZM81590.1"/>
    </source>
</evidence>
<dbReference type="GO" id="GO:0015031">
    <property type="term" value="P:protein transport"/>
    <property type="evidence" value="ECO:0007669"/>
    <property type="project" value="UniProtKB-KW"/>
</dbReference>
<evidence type="ECO:0000256" key="1">
    <source>
        <dbReference type="ARBA" id="ARBA00004177"/>
    </source>
</evidence>
<evidence type="ECO:0000259" key="5">
    <source>
        <dbReference type="Pfam" id="PF09454"/>
    </source>
</evidence>
<dbReference type="InterPro" id="IPR017916">
    <property type="entry name" value="SB_dom"/>
</dbReference>
<dbReference type="Gene3D" id="6.10.140.820">
    <property type="match status" value="1"/>
</dbReference>
<evidence type="ECO:0000313" key="8">
    <source>
        <dbReference type="Proteomes" id="UP000077755"/>
    </source>
</evidence>
<dbReference type="AlphaFoldDB" id="A0A175YE66"/>
<protein>
    <recommendedName>
        <fullName evidence="5">SB domain-containing protein</fullName>
    </recommendedName>
</protein>
<comment type="subcellular location">
    <subcellularLocation>
        <location evidence="1">Endosome</location>
    </subcellularLocation>
</comment>
<proteinExistence type="predicted"/>
<keyword evidence="4" id="KW-0653">Protein transport</keyword>
<dbReference type="GO" id="GO:0005768">
    <property type="term" value="C:endosome"/>
    <property type="evidence" value="ECO:0007669"/>
    <property type="project" value="UniProtKB-SubCell"/>
</dbReference>
<dbReference type="InterPro" id="IPR037202">
    <property type="entry name" value="ESCRT_assembly_dom"/>
</dbReference>
<name>A0A175YE66_DAUCS</name>
<keyword evidence="8" id="KW-1185">Reference proteome</keyword>
<organism evidence="6">
    <name type="scientific">Daucus carota subsp. sativus</name>
    <name type="common">Carrot</name>
    <dbReference type="NCBI Taxonomy" id="79200"/>
    <lineage>
        <taxon>Eukaryota</taxon>
        <taxon>Viridiplantae</taxon>
        <taxon>Streptophyta</taxon>
        <taxon>Embryophyta</taxon>
        <taxon>Tracheophyta</taxon>
        <taxon>Spermatophyta</taxon>
        <taxon>Magnoliopsida</taxon>
        <taxon>eudicotyledons</taxon>
        <taxon>Gunneridae</taxon>
        <taxon>Pentapetalae</taxon>
        <taxon>asterids</taxon>
        <taxon>campanulids</taxon>
        <taxon>Apiales</taxon>
        <taxon>Apiaceae</taxon>
        <taxon>Apioideae</taxon>
        <taxon>Scandiceae</taxon>
        <taxon>Daucinae</taxon>
        <taxon>Daucus</taxon>
        <taxon>Daucus sect. Daucus</taxon>
    </lineage>
</organism>
<dbReference type="Pfam" id="PF09454">
    <property type="entry name" value="Vps23_core"/>
    <property type="match status" value="1"/>
</dbReference>
<feature type="domain" description="SB" evidence="5">
    <location>
        <begin position="25"/>
        <end position="66"/>
    </location>
</feature>
<accession>A0A175YE66</accession>
<reference evidence="6" key="1">
    <citation type="journal article" date="2016" name="Nat. Genet.">
        <title>A high-quality carrot genome assembly provides new insights into carotenoid accumulation and asterid genome evolution.</title>
        <authorList>
            <person name="Iorizzo M."/>
            <person name="Ellison S."/>
            <person name="Senalik D."/>
            <person name="Zeng P."/>
            <person name="Satapoomin P."/>
            <person name="Huang J."/>
            <person name="Bowman M."/>
            <person name="Iovene M."/>
            <person name="Sanseverino W."/>
            <person name="Cavagnaro P."/>
            <person name="Yildiz M."/>
            <person name="Macko-Podgorni A."/>
            <person name="Moranska E."/>
            <person name="Grzebelus E."/>
            <person name="Grzebelus D."/>
            <person name="Ashrafi H."/>
            <person name="Zheng Z."/>
            <person name="Cheng S."/>
            <person name="Spooner D."/>
            <person name="Van Deynze A."/>
            <person name="Simon P."/>
        </authorList>
    </citation>
    <scope>NUCLEOTIDE SEQUENCE [LARGE SCALE GENOMIC DNA]</scope>
    <source>
        <tissue evidence="6">Leaf</tissue>
    </source>
</reference>